<feature type="transmembrane region" description="Helical" evidence="2">
    <location>
        <begin position="14"/>
        <end position="32"/>
    </location>
</feature>
<dbReference type="Gene3D" id="3.30.40.10">
    <property type="entry name" value="Zinc/RING finger domain, C3HC4 (zinc finger)"/>
    <property type="match status" value="1"/>
</dbReference>
<keyword evidence="2" id="KW-1133">Transmembrane helix</keyword>
<dbReference type="InterPro" id="IPR045899">
    <property type="entry name" value="ATL71-like"/>
</dbReference>
<accession>A0AA88E551</accession>
<keyword evidence="1" id="KW-0479">Metal-binding</keyword>
<name>A0AA88E551_FICCA</name>
<evidence type="ECO:0000313" key="4">
    <source>
        <dbReference type="EMBL" id="GMN67813.1"/>
    </source>
</evidence>
<dbReference type="InterPro" id="IPR001841">
    <property type="entry name" value="Znf_RING"/>
</dbReference>
<organism evidence="7 8">
    <name type="scientific">Ficus carica</name>
    <name type="common">Common fig</name>
    <dbReference type="NCBI Taxonomy" id="3494"/>
    <lineage>
        <taxon>Eukaryota</taxon>
        <taxon>Viridiplantae</taxon>
        <taxon>Streptophyta</taxon>
        <taxon>Embryophyta</taxon>
        <taxon>Tracheophyta</taxon>
        <taxon>Spermatophyta</taxon>
        <taxon>Magnoliopsida</taxon>
        <taxon>eudicotyledons</taxon>
        <taxon>Gunneridae</taxon>
        <taxon>Pentapetalae</taxon>
        <taxon>rosids</taxon>
        <taxon>fabids</taxon>
        <taxon>Rosales</taxon>
        <taxon>Moraceae</taxon>
        <taxon>Ficeae</taxon>
        <taxon>Ficus</taxon>
    </lineage>
</organism>
<dbReference type="GO" id="GO:0008270">
    <property type="term" value="F:zinc ion binding"/>
    <property type="evidence" value="ECO:0007669"/>
    <property type="project" value="UniProtKB-KW"/>
</dbReference>
<dbReference type="EMBL" id="BTGU01000506">
    <property type="protein sequence ID" value="GMN67826.1"/>
    <property type="molecule type" value="Genomic_DNA"/>
</dbReference>
<feature type="domain" description="RING-type" evidence="3">
    <location>
        <begin position="102"/>
        <end position="145"/>
    </location>
</feature>
<dbReference type="Proteomes" id="UP001187192">
    <property type="component" value="Unassembled WGS sequence"/>
</dbReference>
<dbReference type="EMBL" id="BTGU01000503">
    <property type="protein sequence ID" value="GMN67813.1"/>
    <property type="molecule type" value="Genomic_DNA"/>
</dbReference>
<keyword evidence="1" id="KW-0863">Zinc-finger</keyword>
<keyword evidence="1" id="KW-0862">Zinc</keyword>
<evidence type="ECO:0000256" key="1">
    <source>
        <dbReference type="PROSITE-ProRule" id="PRU00175"/>
    </source>
</evidence>
<evidence type="ECO:0000313" key="7">
    <source>
        <dbReference type="EMBL" id="GMN67826.1"/>
    </source>
</evidence>
<dbReference type="InterPro" id="IPR013083">
    <property type="entry name" value="Znf_RING/FYVE/PHD"/>
</dbReference>
<dbReference type="PANTHER" id="PTHR46719">
    <property type="entry name" value="TRANSCRIPTION FACTOR C2H2 FAMILY-RELATED"/>
    <property type="match status" value="1"/>
</dbReference>
<dbReference type="AlphaFoldDB" id="A0AA88E551"/>
<keyword evidence="2" id="KW-0472">Membrane</keyword>
<dbReference type="PANTHER" id="PTHR46719:SF7">
    <property type="entry name" value="RING-H2 FINGER PROTEIN ATL71-RELATED"/>
    <property type="match status" value="1"/>
</dbReference>
<gene>
    <name evidence="4" type="ORF">TIFTF001_036870</name>
    <name evidence="5" type="ORF">TIFTF001_036874</name>
    <name evidence="6" type="ORF">TIFTF001_036880</name>
    <name evidence="7" type="ORF">TIFTF001_036884</name>
</gene>
<dbReference type="PROSITE" id="PS50089">
    <property type="entry name" value="ZF_RING_2"/>
    <property type="match status" value="1"/>
</dbReference>
<evidence type="ECO:0000313" key="5">
    <source>
        <dbReference type="EMBL" id="GMN67816.1"/>
    </source>
</evidence>
<keyword evidence="8" id="KW-1185">Reference proteome</keyword>
<evidence type="ECO:0000256" key="2">
    <source>
        <dbReference type="SAM" id="Phobius"/>
    </source>
</evidence>
<comment type="caution">
    <text evidence="7">The sequence shown here is derived from an EMBL/GenBank/DDBJ whole genome shotgun (WGS) entry which is preliminary data.</text>
</comment>
<protein>
    <recommendedName>
        <fullName evidence="3">RING-type domain-containing protein</fullName>
    </recommendedName>
</protein>
<dbReference type="Pfam" id="PF13639">
    <property type="entry name" value="zf-RING_2"/>
    <property type="match status" value="1"/>
</dbReference>
<sequence>MDKTASSVLSTTELMVSIAIVKIVMMLISYCISRRMSLPEVQLPDHHHPNIDSSGDDDRQNIVENSIVIDEEALERFPKLIYSQMEKRKIFGNELGNCTSSCSVCLADYKESDVLRMLPHCGHVFHLIKCVDSWLRLRPTSPLCRSSPDIAVASTTPDHGEHDQVTISLPITQHDLIH</sequence>
<dbReference type="SUPFAM" id="SSF57850">
    <property type="entry name" value="RING/U-box"/>
    <property type="match status" value="1"/>
</dbReference>
<evidence type="ECO:0000313" key="8">
    <source>
        <dbReference type="Proteomes" id="UP001187192"/>
    </source>
</evidence>
<dbReference type="EMBL" id="BTGU01000505">
    <property type="protein sequence ID" value="GMN67823.1"/>
    <property type="molecule type" value="Genomic_DNA"/>
</dbReference>
<reference evidence="7" key="1">
    <citation type="submission" date="2023-07" db="EMBL/GenBank/DDBJ databases">
        <title>draft genome sequence of fig (Ficus carica).</title>
        <authorList>
            <person name="Takahashi T."/>
            <person name="Nishimura K."/>
        </authorList>
    </citation>
    <scope>NUCLEOTIDE SEQUENCE</scope>
</reference>
<dbReference type="EMBL" id="BTGU01000504">
    <property type="protein sequence ID" value="GMN67816.1"/>
    <property type="molecule type" value="Genomic_DNA"/>
</dbReference>
<evidence type="ECO:0000313" key="6">
    <source>
        <dbReference type="EMBL" id="GMN67823.1"/>
    </source>
</evidence>
<keyword evidence="2" id="KW-0812">Transmembrane</keyword>
<proteinExistence type="predicted"/>
<evidence type="ECO:0000259" key="3">
    <source>
        <dbReference type="PROSITE" id="PS50089"/>
    </source>
</evidence>